<dbReference type="PANTHER" id="PTHR22966">
    <property type="entry name" value="2-AMINOETHANETHIOL DIOXYGENASE"/>
    <property type="match status" value="1"/>
</dbReference>
<proteinExistence type="predicted"/>
<dbReference type="GO" id="GO:0005739">
    <property type="term" value="C:mitochondrion"/>
    <property type="evidence" value="ECO:0007669"/>
    <property type="project" value="TreeGrafter"/>
</dbReference>
<sequence length="322" mass="35192">MTTKIASVANLALHVFQQHSARATMTAAVSMNSSSRSDGVCAGIPNCTPTDRSSSSNATSTVPTCNTTGVSDQLLQRLLTTVRSLTTRDIGFDLRWVSDASVYAAPVAYVHIMENEVFSMGIFVLRPGSRIPLHDHPGMYGVLRVVYGSLRCRSFSRLQNISARSNLGYPKSTYSKLSGCRWQLSDLIVARPHQDAVLTPDSPTQLLAPDEGNLHEITPVDGPAVFLDILAPPYDHDLGTRECRFYKEVELPHPVPGRNAQSQTRIGAIVDSPALNDSRSVGTDVPVFHDSDTYPPLIYLVETNQPKDYWCESAEYVGPSVI</sequence>
<keyword evidence="2" id="KW-0560">Oxidoreductase</keyword>
<keyword evidence="4" id="KW-0223">Dioxygenase</keyword>
<accession>A0A5J4NV04</accession>
<protein>
    <submittedName>
        <fullName evidence="4">Cysteamine dioxygenase</fullName>
    </submittedName>
</protein>
<gene>
    <name evidence="4" type="ORF">DEA37_0004094</name>
</gene>
<evidence type="ECO:0000256" key="3">
    <source>
        <dbReference type="ARBA" id="ARBA00023004"/>
    </source>
</evidence>
<organism evidence="4 5">
    <name type="scientific">Paragonimus westermani</name>
    <dbReference type="NCBI Taxonomy" id="34504"/>
    <lineage>
        <taxon>Eukaryota</taxon>
        <taxon>Metazoa</taxon>
        <taxon>Spiralia</taxon>
        <taxon>Lophotrochozoa</taxon>
        <taxon>Platyhelminthes</taxon>
        <taxon>Trematoda</taxon>
        <taxon>Digenea</taxon>
        <taxon>Plagiorchiida</taxon>
        <taxon>Troglotremata</taxon>
        <taxon>Troglotrematidae</taxon>
        <taxon>Paragonimus</taxon>
    </lineage>
</organism>
<keyword evidence="1" id="KW-0479">Metal-binding</keyword>
<dbReference type="GO" id="GO:0016702">
    <property type="term" value="F:oxidoreductase activity, acting on single donors with incorporation of molecular oxygen, incorporation of two atoms of oxygen"/>
    <property type="evidence" value="ECO:0007669"/>
    <property type="project" value="InterPro"/>
</dbReference>
<dbReference type="InterPro" id="IPR014710">
    <property type="entry name" value="RmlC-like_jellyroll"/>
</dbReference>
<dbReference type="InterPro" id="IPR011051">
    <property type="entry name" value="RmlC_Cupin_sf"/>
</dbReference>
<dbReference type="AlphaFoldDB" id="A0A5J4NV04"/>
<evidence type="ECO:0000256" key="2">
    <source>
        <dbReference type="ARBA" id="ARBA00023002"/>
    </source>
</evidence>
<dbReference type="PANTHER" id="PTHR22966:SF61">
    <property type="entry name" value="2-AMINOETHANETHIOL DIOXYGENASE"/>
    <property type="match status" value="1"/>
</dbReference>
<dbReference type="Gene3D" id="2.60.120.10">
    <property type="entry name" value="Jelly Rolls"/>
    <property type="match status" value="1"/>
</dbReference>
<dbReference type="Pfam" id="PF07847">
    <property type="entry name" value="PCO_ADO"/>
    <property type="match status" value="1"/>
</dbReference>
<keyword evidence="3" id="KW-0408">Iron</keyword>
<evidence type="ECO:0000313" key="5">
    <source>
        <dbReference type="Proteomes" id="UP000324629"/>
    </source>
</evidence>
<dbReference type="Proteomes" id="UP000324629">
    <property type="component" value="Unassembled WGS sequence"/>
</dbReference>
<dbReference type="SUPFAM" id="SSF51182">
    <property type="entry name" value="RmlC-like cupins"/>
    <property type="match status" value="1"/>
</dbReference>
<comment type="caution">
    <text evidence="4">The sequence shown here is derived from an EMBL/GenBank/DDBJ whole genome shotgun (WGS) entry which is preliminary data.</text>
</comment>
<name>A0A5J4NV04_9TREM</name>
<dbReference type="EMBL" id="QNGE01000774">
    <property type="protein sequence ID" value="KAA3679324.1"/>
    <property type="molecule type" value="Genomic_DNA"/>
</dbReference>
<evidence type="ECO:0000313" key="4">
    <source>
        <dbReference type="EMBL" id="KAA3679324.1"/>
    </source>
</evidence>
<evidence type="ECO:0000256" key="1">
    <source>
        <dbReference type="ARBA" id="ARBA00022723"/>
    </source>
</evidence>
<dbReference type="InterPro" id="IPR012864">
    <property type="entry name" value="PCO/ADO"/>
</dbReference>
<keyword evidence="5" id="KW-1185">Reference proteome</keyword>
<reference evidence="4 5" key="1">
    <citation type="journal article" date="2019" name="Gigascience">
        <title>Whole-genome sequence of the oriental lung fluke Paragonimus westermani.</title>
        <authorList>
            <person name="Oey H."/>
            <person name="Zakrzewski M."/>
            <person name="Narain K."/>
            <person name="Devi K.R."/>
            <person name="Agatsuma T."/>
            <person name="Nawaratna S."/>
            <person name="Gobert G.N."/>
            <person name="Jones M.K."/>
            <person name="Ragan M.A."/>
            <person name="McManus D.P."/>
            <person name="Krause L."/>
        </authorList>
    </citation>
    <scope>NUCLEOTIDE SEQUENCE [LARGE SCALE GENOMIC DNA]</scope>
    <source>
        <strain evidence="4 5">IND2009</strain>
    </source>
</reference>
<dbReference type="CDD" id="cd20289">
    <property type="entry name" value="cupin_ADO"/>
    <property type="match status" value="1"/>
</dbReference>
<dbReference type="GO" id="GO:0046872">
    <property type="term" value="F:metal ion binding"/>
    <property type="evidence" value="ECO:0007669"/>
    <property type="project" value="UniProtKB-KW"/>
</dbReference>